<proteinExistence type="predicted"/>
<reference evidence="1" key="1">
    <citation type="journal article" date="2020" name="Nat. Genet.">
        <title>Genomic diversifications of five Gossypium allopolyploid species and their impact on cotton improvement.</title>
        <authorList>
            <person name="Chen Z.J."/>
            <person name="Sreedasyam A."/>
            <person name="Ando A."/>
            <person name="Song Q."/>
            <person name="De Santiago L.M."/>
            <person name="Hulse-Kemp A.M."/>
            <person name="Ding M."/>
            <person name="Ye W."/>
            <person name="Kirkbride R.C."/>
            <person name="Jenkins J."/>
            <person name="Plott C."/>
            <person name="Lovell J."/>
            <person name="Lin Y.M."/>
            <person name="Vaughn R."/>
            <person name="Liu B."/>
            <person name="Simpson S."/>
            <person name="Scheffler B.E."/>
            <person name="Wen L."/>
            <person name="Saski C.A."/>
            <person name="Grover C.E."/>
            <person name="Hu G."/>
            <person name="Conover J.L."/>
            <person name="Carlson J.W."/>
            <person name="Shu S."/>
            <person name="Boston L.B."/>
            <person name="Williams M."/>
            <person name="Peterson D.G."/>
            <person name="McGee K."/>
            <person name="Jones D.C."/>
            <person name="Wendel J.F."/>
            <person name="Stelly D.M."/>
            <person name="Grimwood J."/>
            <person name="Schmutz J."/>
        </authorList>
    </citation>
    <scope>NUCLEOTIDE SEQUENCE [LARGE SCALE GENOMIC DNA]</scope>
    <source>
        <strain evidence="1">cv. TM-1</strain>
    </source>
</reference>
<reference evidence="2" key="2">
    <citation type="submission" date="2025-08" db="UniProtKB">
        <authorList>
            <consortium name="RefSeq"/>
        </authorList>
    </citation>
    <scope>IDENTIFICATION</scope>
</reference>
<dbReference type="Proteomes" id="UP000818029">
    <property type="component" value="Chromosome A07"/>
</dbReference>
<keyword evidence="1" id="KW-1185">Reference proteome</keyword>
<gene>
    <name evidence="2" type="primary">LOC121203714</name>
</gene>
<accession>A0ABM2YL14</accession>
<protein>
    <submittedName>
        <fullName evidence="2">Uncharacterized protein</fullName>
    </submittedName>
</protein>
<dbReference type="RefSeq" id="XP_040930090.1">
    <property type="nucleotide sequence ID" value="XM_041074156.1"/>
</dbReference>
<dbReference type="GeneID" id="121203714"/>
<evidence type="ECO:0000313" key="1">
    <source>
        <dbReference type="Proteomes" id="UP000818029"/>
    </source>
</evidence>
<organism evidence="1 2">
    <name type="scientific">Gossypium hirsutum</name>
    <name type="common">Upland cotton</name>
    <name type="synonym">Gossypium mexicanum</name>
    <dbReference type="NCBI Taxonomy" id="3635"/>
    <lineage>
        <taxon>Eukaryota</taxon>
        <taxon>Viridiplantae</taxon>
        <taxon>Streptophyta</taxon>
        <taxon>Embryophyta</taxon>
        <taxon>Tracheophyta</taxon>
        <taxon>Spermatophyta</taxon>
        <taxon>Magnoliopsida</taxon>
        <taxon>eudicotyledons</taxon>
        <taxon>Gunneridae</taxon>
        <taxon>Pentapetalae</taxon>
        <taxon>rosids</taxon>
        <taxon>malvids</taxon>
        <taxon>Malvales</taxon>
        <taxon>Malvaceae</taxon>
        <taxon>Malvoideae</taxon>
        <taxon>Gossypium</taxon>
    </lineage>
</organism>
<evidence type="ECO:0000313" key="2">
    <source>
        <dbReference type="RefSeq" id="XP_040930090.1"/>
    </source>
</evidence>
<name>A0ABM2YL14_GOSHI</name>
<sequence>MEGLRGKTVVKLRKLKEAIKKWYMEDENTLERSIMESEARIKAIDDISENRKLAELEMDELKQLNIEVCEAIKLKESIWCQKSRMTWLKEEDANSAFFHKAVKIKAKRKMVFSLKIGSRNIKDPKEMKEGLFNYFKNYFDCSVRRWKMGVDLNFRLLSEESARKLEEPRPDEFNLYFYRKCLKIVKYDLFGVMSDFFSFGKLEKSINSSFIILIPKVESLLRFQNLDQSI</sequence>